<evidence type="ECO:0000313" key="3">
    <source>
        <dbReference type="Proteomes" id="UP000276437"/>
    </source>
</evidence>
<keyword evidence="1" id="KW-0812">Transmembrane</keyword>
<evidence type="ECO:0000256" key="1">
    <source>
        <dbReference type="SAM" id="Phobius"/>
    </source>
</evidence>
<evidence type="ECO:0000313" key="2">
    <source>
        <dbReference type="EMBL" id="BBB89413.1"/>
    </source>
</evidence>
<feature type="transmembrane region" description="Helical" evidence="1">
    <location>
        <begin position="413"/>
        <end position="432"/>
    </location>
</feature>
<dbReference type="EMBL" id="AP018449">
    <property type="protein sequence ID" value="BBB89413.1"/>
    <property type="molecule type" value="Genomic_DNA"/>
</dbReference>
<feature type="transmembrane region" description="Helical" evidence="1">
    <location>
        <begin position="595"/>
        <end position="618"/>
    </location>
</feature>
<keyword evidence="1" id="KW-1133">Transmembrane helix</keyword>
<gene>
    <name evidence="2" type="ORF">MAMMFC1_00046</name>
</gene>
<organism evidence="2 3">
    <name type="scientific">Methylomusa anaerophila</name>
    <dbReference type="NCBI Taxonomy" id="1930071"/>
    <lineage>
        <taxon>Bacteria</taxon>
        <taxon>Bacillati</taxon>
        <taxon>Bacillota</taxon>
        <taxon>Negativicutes</taxon>
        <taxon>Selenomonadales</taxon>
        <taxon>Sporomusaceae</taxon>
        <taxon>Methylomusa</taxon>
    </lineage>
</organism>
<feature type="transmembrane region" description="Helical" evidence="1">
    <location>
        <begin position="562"/>
        <end position="583"/>
    </location>
</feature>
<sequence>MPHYNKLQKFGLVLLVIGLVYGAWRLLGAGQEAPGGQIEFTRQGVEITFDREQQIRQIRVRDKPGETVIASDTGPGGHKVLPVFIPWRPGHEYEFEICLRDGGKIRLSARSPDKPPATISFFLQAPYGLNSEENVGLVTNGSTFAINLLITNHADQKVGGILDVSIPPELEVAAVPPVMRLERRDGVNHVLGPASLTAENEIWNEQIQVKAGEAGRKATITARLHLDNGREQREWDKQAVIQISSLADISNNVKVAKVDLPVDASGRLEPKVQTGALAYQPPSRLLQFFTGEREDRRFDEDPLTFAAIRISNDGDQQVLALVTAKMTDIVTGKMSPAFTAPQNKNGGLGYSYGIAAVPAHSSNQVILPIYLDENRAVAGKYELQTETRIFGVSQVVSTSKQPVTLTVHDNKPLYATLFMTLVAVLGVSWFVWRQESALRRVSSKEMVIVALFGTVTFVTVNLPATVLMDIAHVIFGPFSFLFTGFFSQTVLYALMVALAVVLPRPGAVSLMIVVRFILNGFIFGHFSPMNILLYAALAVFLEAGLFFTGVTRGRGCRSRLSIVILAVVCGVVDIITSYMSMMAYMMLYRLYYADWYIWTVLAAGFVYCAIGAAIGCRLGDSLKRTAMD</sequence>
<dbReference type="AlphaFoldDB" id="A0A348AEB5"/>
<feature type="transmembrane region" description="Helical" evidence="1">
    <location>
        <begin position="531"/>
        <end position="550"/>
    </location>
</feature>
<feature type="transmembrane region" description="Helical" evidence="1">
    <location>
        <begin position="506"/>
        <end position="525"/>
    </location>
</feature>
<feature type="transmembrane region" description="Helical" evidence="1">
    <location>
        <begin position="470"/>
        <end position="494"/>
    </location>
</feature>
<accession>A0A348AEB5</accession>
<keyword evidence="1" id="KW-0472">Membrane</keyword>
<proteinExistence type="predicted"/>
<keyword evidence="3" id="KW-1185">Reference proteome</keyword>
<dbReference type="OrthoDB" id="1633964at2"/>
<feature type="transmembrane region" description="Helical" evidence="1">
    <location>
        <begin position="444"/>
        <end position="464"/>
    </location>
</feature>
<name>A0A348AEB5_9FIRM</name>
<protein>
    <submittedName>
        <fullName evidence="2">Uncharacterized protein</fullName>
    </submittedName>
</protein>
<dbReference type="Proteomes" id="UP000276437">
    <property type="component" value="Chromosome"/>
</dbReference>
<dbReference type="KEGG" id="mana:MAMMFC1_00046"/>
<reference evidence="2 3" key="1">
    <citation type="journal article" date="2018" name="Int. J. Syst. Evol. Microbiol.">
        <title>Methylomusa anaerophila gen. nov., sp. nov., an anaerobic methanol-utilizing bacterium isolated from a microbial fuel cell.</title>
        <authorList>
            <person name="Amano N."/>
            <person name="Yamamuro A."/>
            <person name="Miyahara M."/>
            <person name="Kouzuma A."/>
            <person name="Abe T."/>
            <person name="Watanabe K."/>
        </authorList>
    </citation>
    <scope>NUCLEOTIDE SEQUENCE [LARGE SCALE GENOMIC DNA]</scope>
    <source>
        <strain evidence="2 3">MMFC1</strain>
    </source>
</reference>